<feature type="transmembrane region" description="Helical" evidence="9">
    <location>
        <begin position="230"/>
        <end position="256"/>
    </location>
</feature>
<comment type="subcellular location">
    <subcellularLocation>
        <location evidence="1">Cell membrane</location>
        <topology evidence="1">Multi-pass membrane protein</topology>
    </subcellularLocation>
</comment>
<evidence type="ECO:0000256" key="3">
    <source>
        <dbReference type="ARBA" id="ARBA00022679"/>
    </source>
</evidence>
<organism evidence="10 11">
    <name type="scientific">Nocardioides marinisabuli</name>
    <dbReference type="NCBI Taxonomy" id="419476"/>
    <lineage>
        <taxon>Bacteria</taxon>
        <taxon>Bacillati</taxon>
        <taxon>Actinomycetota</taxon>
        <taxon>Actinomycetes</taxon>
        <taxon>Propionibacteriales</taxon>
        <taxon>Nocardioidaceae</taxon>
        <taxon>Nocardioides</taxon>
    </lineage>
</organism>
<feature type="transmembrane region" description="Helical" evidence="9">
    <location>
        <begin position="268"/>
        <end position="289"/>
    </location>
</feature>
<evidence type="ECO:0000256" key="8">
    <source>
        <dbReference type="SAM" id="MobiDB-lite"/>
    </source>
</evidence>
<feature type="transmembrane region" description="Helical" evidence="9">
    <location>
        <begin position="329"/>
        <end position="347"/>
    </location>
</feature>
<keyword evidence="4 9" id="KW-0812">Transmembrane</keyword>
<protein>
    <submittedName>
        <fullName evidence="10">Putative membrane protein</fullName>
    </submittedName>
</protein>
<accession>A0A7Y9JQ15</accession>
<gene>
    <name evidence="10" type="ORF">BKA08_001233</name>
</gene>
<dbReference type="InterPro" id="IPR018584">
    <property type="entry name" value="GT87"/>
</dbReference>
<reference evidence="10 11" key="1">
    <citation type="submission" date="2020-07" db="EMBL/GenBank/DDBJ databases">
        <title>Sequencing the genomes of 1000 actinobacteria strains.</title>
        <authorList>
            <person name="Klenk H.-P."/>
        </authorList>
    </citation>
    <scope>NUCLEOTIDE SEQUENCE [LARGE SCALE GENOMIC DNA]</scope>
    <source>
        <strain evidence="10 11">DSM 18965</strain>
    </source>
</reference>
<feature type="transmembrane region" description="Helical" evidence="9">
    <location>
        <begin position="159"/>
        <end position="181"/>
    </location>
</feature>
<proteinExistence type="inferred from homology"/>
<feature type="transmembrane region" description="Helical" evidence="9">
    <location>
        <begin position="33"/>
        <end position="53"/>
    </location>
</feature>
<dbReference type="Pfam" id="PF09594">
    <property type="entry name" value="GT87"/>
    <property type="match status" value="1"/>
</dbReference>
<keyword evidence="3" id="KW-0808">Transferase</keyword>
<evidence type="ECO:0000256" key="6">
    <source>
        <dbReference type="ARBA" id="ARBA00023136"/>
    </source>
</evidence>
<evidence type="ECO:0000313" key="11">
    <source>
        <dbReference type="Proteomes" id="UP000516957"/>
    </source>
</evidence>
<dbReference type="InterPro" id="IPR016570">
    <property type="entry name" value="UCP010361"/>
</dbReference>
<feature type="region of interest" description="Disordered" evidence="8">
    <location>
        <begin position="456"/>
        <end position="484"/>
    </location>
</feature>
<feature type="transmembrane region" description="Helical" evidence="9">
    <location>
        <begin position="354"/>
        <end position="372"/>
    </location>
</feature>
<keyword evidence="5 9" id="KW-1133">Transmembrane helix</keyword>
<evidence type="ECO:0000256" key="1">
    <source>
        <dbReference type="ARBA" id="ARBA00004651"/>
    </source>
</evidence>
<name>A0A7Y9JQ15_9ACTN</name>
<dbReference type="GO" id="GO:0005886">
    <property type="term" value="C:plasma membrane"/>
    <property type="evidence" value="ECO:0007669"/>
    <property type="project" value="UniProtKB-SubCell"/>
</dbReference>
<feature type="transmembrane region" description="Helical" evidence="9">
    <location>
        <begin position="424"/>
        <end position="446"/>
    </location>
</feature>
<sequence>MTDAAPTREDPLAATLSEGLGGPLGERAGRHPWWTPVRVLLALAAVVVALGMLQKAPCYSDTWSDSDARFSQMCYSDLPYLYTGRALAERAWPYSGDESLRERYPEVMEYPVGISYWAWGTALVAQGLTEGLGGLPDLAERRAADPGSLFGDAEVQREIRAFVIVNALGFAVLTLLAVWLLARTHARRPWDALWFAVSPALLLTGLVNWDLLAVVLVAGALWAWATGRPLLTGVLIGVGTATKLYPLFLLGAVLVICLRGRRWRELGVVWLGAGVAWLLTNLPAVLTGYEQWRVFWSFNSERGADLGSLWLVAAQAGDLDIDPSTINTASLAFFAAWCAGVFVLGMLAPETPRLAQLGFLLVAGFLLVNKVYSPQYVLWLLPLAVLARPRLRDQLVWQAGEVFYFAAVWWYLGGLLDAGGGGDAGFYWVAIVLRVGAELYLVALVARDVWRPQHDPVRRPLPPPPPTDVPPGAPAPVHESPVSR</sequence>
<evidence type="ECO:0000256" key="7">
    <source>
        <dbReference type="ARBA" id="ARBA00024033"/>
    </source>
</evidence>
<comment type="caution">
    <text evidence="10">The sequence shown here is derived from an EMBL/GenBank/DDBJ whole genome shotgun (WGS) entry which is preliminary data.</text>
</comment>
<dbReference type="PIRSF" id="PIRSF010361">
    <property type="entry name" value="UCP010361"/>
    <property type="match status" value="1"/>
</dbReference>
<evidence type="ECO:0000256" key="9">
    <source>
        <dbReference type="SAM" id="Phobius"/>
    </source>
</evidence>
<dbReference type="GO" id="GO:0016758">
    <property type="term" value="F:hexosyltransferase activity"/>
    <property type="evidence" value="ECO:0007669"/>
    <property type="project" value="InterPro"/>
</dbReference>
<dbReference type="AlphaFoldDB" id="A0A7Y9JQ15"/>
<feature type="transmembrane region" description="Helical" evidence="9">
    <location>
        <begin position="193"/>
        <end position="224"/>
    </location>
</feature>
<feature type="compositionally biased region" description="Basic and acidic residues" evidence="8">
    <location>
        <begin position="1"/>
        <end position="11"/>
    </location>
</feature>
<evidence type="ECO:0000256" key="5">
    <source>
        <dbReference type="ARBA" id="ARBA00022989"/>
    </source>
</evidence>
<dbReference type="RefSeq" id="WP_179614820.1">
    <property type="nucleotide sequence ID" value="NZ_CP059163.1"/>
</dbReference>
<keyword evidence="6 9" id="KW-0472">Membrane</keyword>
<dbReference type="EMBL" id="JACCBE010000001">
    <property type="protein sequence ID" value="NYD56995.1"/>
    <property type="molecule type" value="Genomic_DNA"/>
</dbReference>
<evidence type="ECO:0000313" key="10">
    <source>
        <dbReference type="EMBL" id="NYD56995.1"/>
    </source>
</evidence>
<evidence type="ECO:0000256" key="4">
    <source>
        <dbReference type="ARBA" id="ARBA00022692"/>
    </source>
</evidence>
<keyword evidence="2" id="KW-1003">Cell membrane</keyword>
<keyword evidence="11" id="KW-1185">Reference proteome</keyword>
<feature type="compositionally biased region" description="Pro residues" evidence="8">
    <location>
        <begin position="459"/>
        <end position="474"/>
    </location>
</feature>
<dbReference type="Proteomes" id="UP000516957">
    <property type="component" value="Unassembled WGS sequence"/>
</dbReference>
<comment type="similarity">
    <text evidence="7">Belongs to the glycosyltransferase 87 family.</text>
</comment>
<feature type="region of interest" description="Disordered" evidence="8">
    <location>
        <begin position="1"/>
        <end position="20"/>
    </location>
</feature>
<evidence type="ECO:0000256" key="2">
    <source>
        <dbReference type="ARBA" id="ARBA00022475"/>
    </source>
</evidence>